<evidence type="ECO:0000313" key="8">
    <source>
        <dbReference type="Proteomes" id="UP000432715"/>
    </source>
</evidence>
<feature type="transmembrane region" description="Helical" evidence="5">
    <location>
        <begin position="255"/>
        <end position="281"/>
    </location>
</feature>
<evidence type="ECO:0000256" key="1">
    <source>
        <dbReference type="ARBA" id="ARBA00004141"/>
    </source>
</evidence>
<dbReference type="OrthoDB" id="2162283at2"/>
<name>A0A6I0F6V1_9FIRM</name>
<keyword evidence="8" id="KW-1185">Reference proteome</keyword>
<proteinExistence type="predicted"/>
<keyword evidence="4 5" id="KW-0472">Membrane</keyword>
<feature type="transmembrane region" description="Helical" evidence="5">
    <location>
        <begin position="301"/>
        <end position="322"/>
    </location>
</feature>
<comment type="caution">
    <text evidence="7">The sequence shown here is derived from an EMBL/GenBank/DDBJ whole genome shotgun (WGS) entry which is preliminary data.</text>
</comment>
<dbReference type="Pfam" id="PF12698">
    <property type="entry name" value="ABC2_membrane_3"/>
    <property type="match status" value="1"/>
</dbReference>
<feature type="transmembrane region" description="Helical" evidence="5">
    <location>
        <begin position="145"/>
        <end position="168"/>
    </location>
</feature>
<feature type="transmembrane region" description="Helical" evidence="5">
    <location>
        <begin position="20"/>
        <end position="39"/>
    </location>
</feature>
<gene>
    <name evidence="7" type="ORF">F8154_10890</name>
</gene>
<evidence type="ECO:0000256" key="3">
    <source>
        <dbReference type="ARBA" id="ARBA00022989"/>
    </source>
</evidence>
<evidence type="ECO:0000256" key="2">
    <source>
        <dbReference type="ARBA" id="ARBA00022692"/>
    </source>
</evidence>
<feature type="transmembrane region" description="Helical" evidence="5">
    <location>
        <begin position="222"/>
        <end position="243"/>
    </location>
</feature>
<organism evidence="7 8">
    <name type="scientific">Alkaliphilus pronyensis</name>
    <dbReference type="NCBI Taxonomy" id="1482732"/>
    <lineage>
        <taxon>Bacteria</taxon>
        <taxon>Bacillati</taxon>
        <taxon>Bacillota</taxon>
        <taxon>Clostridia</taxon>
        <taxon>Peptostreptococcales</taxon>
        <taxon>Natronincolaceae</taxon>
        <taxon>Alkaliphilus</taxon>
    </lineage>
</organism>
<dbReference type="InterPro" id="IPR013525">
    <property type="entry name" value="ABC2_TM"/>
</dbReference>
<keyword evidence="3 5" id="KW-1133">Transmembrane helix</keyword>
<feature type="domain" description="ABC-2 type transporter transmembrane" evidence="6">
    <location>
        <begin position="21"/>
        <end position="321"/>
    </location>
</feature>
<dbReference type="RefSeq" id="WP_151861643.1">
    <property type="nucleotide sequence ID" value="NZ_WBZC01000040.1"/>
</dbReference>
<dbReference type="EMBL" id="WBZC01000040">
    <property type="protein sequence ID" value="KAB3533500.1"/>
    <property type="molecule type" value="Genomic_DNA"/>
</dbReference>
<sequence>MKRIISIITQDLSTALRDNILVYMLIAPLLLSFGASMLIPSVEDTSIRFAVENSLQKELVMDLREYGEVEEYDSIDEVRNRVEKNDAIVGVVEGEGKLTLLFEGNEPQEVIDTYKAVLSNIMSNKSNVDVQHKSLDQRGSILKEFITIAMIMTTLMISGVISGFNIVAERESKAINAIAVSPLTTRGYIMARGILSNIIAIILAIGSSIILVSFNIDYSNLLIILILSSFLTTLLGLIVGAFAQNQLTAIAVIKLLTPLYVAIPMLSFLIPDRLSFLLYWLPNYWQFQALSNIYFSFPQEVTFLNASILTFITSGIYLLLFSKYLGKKLNLR</sequence>
<keyword evidence="2 5" id="KW-0812">Transmembrane</keyword>
<feature type="transmembrane region" description="Helical" evidence="5">
    <location>
        <begin position="189"/>
        <end position="216"/>
    </location>
</feature>
<evidence type="ECO:0000256" key="4">
    <source>
        <dbReference type="ARBA" id="ARBA00023136"/>
    </source>
</evidence>
<evidence type="ECO:0000313" key="7">
    <source>
        <dbReference type="EMBL" id="KAB3533500.1"/>
    </source>
</evidence>
<evidence type="ECO:0000256" key="5">
    <source>
        <dbReference type="SAM" id="Phobius"/>
    </source>
</evidence>
<comment type="subcellular location">
    <subcellularLocation>
        <location evidence="1">Membrane</location>
        <topology evidence="1">Multi-pass membrane protein</topology>
    </subcellularLocation>
</comment>
<reference evidence="7 8" key="1">
    <citation type="submission" date="2019-10" db="EMBL/GenBank/DDBJ databases">
        <title>Alkaliphilus serpentinus sp. nov. and Alkaliphilus pronyensis sp. nov., two novel anaerobic alkaliphilic species isolated from the serpentinized-hosted hydrothermal field of the Prony Bay (New Caledonia).</title>
        <authorList>
            <person name="Postec A."/>
        </authorList>
    </citation>
    <scope>NUCLEOTIDE SEQUENCE [LARGE SCALE GENOMIC DNA]</scope>
    <source>
        <strain evidence="7 8">LacV</strain>
    </source>
</reference>
<dbReference type="Proteomes" id="UP000432715">
    <property type="component" value="Unassembled WGS sequence"/>
</dbReference>
<evidence type="ECO:0000259" key="6">
    <source>
        <dbReference type="Pfam" id="PF12698"/>
    </source>
</evidence>
<dbReference type="GO" id="GO:0016020">
    <property type="term" value="C:membrane"/>
    <property type="evidence" value="ECO:0007669"/>
    <property type="project" value="UniProtKB-SubCell"/>
</dbReference>
<accession>A0A6I0F6V1</accession>
<dbReference type="AlphaFoldDB" id="A0A6I0F6V1"/>
<protein>
    <submittedName>
        <fullName evidence="7">ABC transporter permease</fullName>
    </submittedName>
</protein>
<dbReference type="GO" id="GO:0140359">
    <property type="term" value="F:ABC-type transporter activity"/>
    <property type="evidence" value="ECO:0007669"/>
    <property type="project" value="InterPro"/>
</dbReference>